<dbReference type="GO" id="GO:0007420">
    <property type="term" value="P:brain development"/>
    <property type="evidence" value="ECO:0007669"/>
    <property type="project" value="TreeGrafter"/>
</dbReference>
<dbReference type="Pfam" id="PF02453">
    <property type="entry name" value="Reticulon"/>
    <property type="match status" value="1"/>
</dbReference>
<dbReference type="RefSeq" id="XP_023696085.1">
    <property type="nucleotide sequence ID" value="XM_023840317.2"/>
</dbReference>
<dbReference type="InterPro" id="IPR003388">
    <property type="entry name" value="Reticulon"/>
</dbReference>
<dbReference type="PROSITE" id="PS50845">
    <property type="entry name" value="RETICULON"/>
    <property type="match status" value="1"/>
</dbReference>
<dbReference type="GO" id="GO:0071787">
    <property type="term" value="P:endoplasmic reticulum tubular network formation"/>
    <property type="evidence" value="ECO:0007669"/>
    <property type="project" value="TreeGrafter"/>
</dbReference>
<dbReference type="GO" id="GO:0030182">
    <property type="term" value="P:neuron differentiation"/>
    <property type="evidence" value="ECO:0007669"/>
    <property type="project" value="TreeGrafter"/>
</dbReference>
<evidence type="ECO:0000256" key="5">
    <source>
        <dbReference type="ARBA" id="ARBA00023136"/>
    </source>
</evidence>
<evidence type="ECO:0000313" key="10">
    <source>
        <dbReference type="Proteomes" id="UP000261540"/>
    </source>
</evidence>
<keyword evidence="5 6" id="KW-0472">Membrane</keyword>
<dbReference type="PANTHER" id="PTHR45799:SF6">
    <property type="entry name" value="RETICULON"/>
    <property type="match status" value="1"/>
</dbReference>
<dbReference type="Proteomes" id="UP000261540">
    <property type="component" value="Unplaced"/>
</dbReference>
<feature type="region of interest" description="Disordered" evidence="7">
    <location>
        <begin position="1"/>
        <end position="31"/>
    </location>
</feature>
<feature type="transmembrane region" description="Helical" evidence="6">
    <location>
        <begin position="176"/>
        <end position="197"/>
    </location>
</feature>
<dbReference type="GeneID" id="111858499"/>
<reference evidence="9" key="1">
    <citation type="submission" date="2025-08" db="UniProtKB">
        <authorList>
            <consortium name="Ensembl"/>
        </authorList>
    </citation>
    <scope>IDENTIFICATION</scope>
</reference>
<keyword evidence="2 6" id="KW-0812">Transmembrane</keyword>
<keyword evidence="10" id="KW-1185">Reference proteome</keyword>
<organism evidence="9 10">
    <name type="scientific">Paramormyrops kingsleyae</name>
    <dbReference type="NCBI Taxonomy" id="1676925"/>
    <lineage>
        <taxon>Eukaryota</taxon>
        <taxon>Metazoa</taxon>
        <taxon>Chordata</taxon>
        <taxon>Craniata</taxon>
        <taxon>Vertebrata</taxon>
        <taxon>Euteleostomi</taxon>
        <taxon>Actinopterygii</taxon>
        <taxon>Neopterygii</taxon>
        <taxon>Teleostei</taxon>
        <taxon>Osteoglossocephala</taxon>
        <taxon>Osteoglossomorpha</taxon>
        <taxon>Osteoglossiformes</taxon>
        <taxon>Mormyridae</taxon>
        <taxon>Paramormyrops</taxon>
    </lineage>
</organism>
<protein>
    <recommendedName>
        <fullName evidence="6">Reticulon</fullName>
    </recommendedName>
</protein>
<dbReference type="InterPro" id="IPR046964">
    <property type="entry name" value="RTN1-4"/>
</dbReference>
<evidence type="ECO:0000256" key="3">
    <source>
        <dbReference type="ARBA" id="ARBA00022824"/>
    </source>
</evidence>
<accession>A0A3B3T5M0</accession>
<proteinExistence type="predicted"/>
<dbReference type="GO" id="GO:0014069">
    <property type="term" value="C:postsynaptic density"/>
    <property type="evidence" value="ECO:0007669"/>
    <property type="project" value="TreeGrafter"/>
</dbReference>
<dbReference type="GO" id="GO:0005789">
    <property type="term" value="C:endoplasmic reticulum membrane"/>
    <property type="evidence" value="ECO:0007669"/>
    <property type="project" value="UniProtKB-SubCell"/>
</dbReference>
<dbReference type="GO" id="GO:0043005">
    <property type="term" value="C:neuron projection"/>
    <property type="evidence" value="ECO:0007669"/>
    <property type="project" value="TreeGrafter"/>
</dbReference>
<reference evidence="9" key="2">
    <citation type="submission" date="2025-09" db="UniProtKB">
        <authorList>
            <consortium name="Ensembl"/>
        </authorList>
    </citation>
    <scope>IDENTIFICATION</scope>
</reference>
<feature type="domain" description="Reticulon" evidence="8">
    <location>
        <begin position="47"/>
        <end position="234"/>
    </location>
</feature>
<evidence type="ECO:0000256" key="4">
    <source>
        <dbReference type="ARBA" id="ARBA00022989"/>
    </source>
</evidence>
<keyword evidence="4 6" id="KW-1133">Transmembrane helix</keyword>
<dbReference type="GeneTree" id="ENSGT00940000157482"/>
<dbReference type="PANTHER" id="PTHR45799">
    <property type="entry name" value="RETICULON-LIKE PROTEIN"/>
    <property type="match status" value="1"/>
</dbReference>
<name>A0A3B3T5M0_9TELE</name>
<evidence type="ECO:0000256" key="1">
    <source>
        <dbReference type="ARBA" id="ARBA00004477"/>
    </source>
</evidence>
<evidence type="ECO:0000313" key="9">
    <source>
        <dbReference type="Ensembl" id="ENSPKIP00000037606.1"/>
    </source>
</evidence>
<feature type="compositionally biased region" description="Polar residues" evidence="7">
    <location>
        <begin position="1"/>
        <end position="24"/>
    </location>
</feature>
<keyword evidence="3 6" id="KW-0256">Endoplasmic reticulum</keyword>
<sequence length="234" mass="25654">MATQSAQISSSQGLVDGSSGPNSAKDSKCSDSFLSSSPVSLIQSPQVQDLVYWRDPKKTGVVFSVSLLLLLSLAAFSIISVVSYILLALLCVTISFRVYKSVIQAVQKSSEGHPFKALMEKDVSVPPDTFRKYVDISLSYINQGLKHASRLFLVEDLVDSIKLAVLMWLLTYIGAVFNGITVLILADILLFTLPLLYEKNKTQIDNYVGIARNHINTLISTLQKKLPGVKPKSE</sequence>
<dbReference type="Gene3D" id="1.20.5.2480">
    <property type="match status" value="1"/>
</dbReference>
<dbReference type="CTD" id="10313"/>
<evidence type="ECO:0000256" key="2">
    <source>
        <dbReference type="ARBA" id="ARBA00022692"/>
    </source>
</evidence>
<evidence type="ECO:0000256" key="7">
    <source>
        <dbReference type="SAM" id="MobiDB-lite"/>
    </source>
</evidence>
<feature type="transmembrane region" description="Helical" evidence="6">
    <location>
        <begin position="61"/>
        <end position="94"/>
    </location>
</feature>
<dbReference type="Ensembl" id="ENSPKIT00000018578.1">
    <property type="protein sequence ID" value="ENSPKIP00000037606.1"/>
    <property type="gene ID" value="ENSPKIG00000015710.1"/>
</dbReference>
<comment type="subcellular location">
    <subcellularLocation>
        <location evidence="1 6">Endoplasmic reticulum membrane</location>
        <topology evidence="1 6">Multi-pass membrane protein</topology>
    </subcellularLocation>
</comment>
<evidence type="ECO:0000256" key="6">
    <source>
        <dbReference type="RuleBase" id="RU210713"/>
    </source>
</evidence>
<dbReference type="AlphaFoldDB" id="A0A3B3T5M0"/>
<evidence type="ECO:0000259" key="8">
    <source>
        <dbReference type="PROSITE" id="PS50845"/>
    </source>
</evidence>